<dbReference type="PANTHER" id="PTHR48111:SF4">
    <property type="entry name" value="DNA-BINDING DUAL TRANSCRIPTIONAL REGULATOR OMPR"/>
    <property type="match status" value="1"/>
</dbReference>
<evidence type="ECO:0000256" key="11">
    <source>
        <dbReference type="PROSITE-ProRule" id="PRU01091"/>
    </source>
</evidence>
<evidence type="ECO:0000259" key="13">
    <source>
        <dbReference type="PROSITE" id="PS51755"/>
    </source>
</evidence>
<dbReference type="EMBL" id="CP042304">
    <property type="protein sequence ID" value="QDZ12013.1"/>
    <property type="molecule type" value="Genomic_DNA"/>
</dbReference>
<evidence type="ECO:0000313" key="15">
    <source>
        <dbReference type="Proteomes" id="UP000315364"/>
    </source>
</evidence>
<dbReference type="KEGG" id="dea:FPZ08_15440"/>
<dbReference type="FunFam" id="1.10.10.10:FF:000099">
    <property type="entry name" value="Two-component system response regulator TorR"/>
    <property type="match status" value="1"/>
</dbReference>
<dbReference type="GO" id="GO:0006355">
    <property type="term" value="P:regulation of DNA-templated transcription"/>
    <property type="evidence" value="ECO:0007669"/>
    <property type="project" value="InterPro"/>
</dbReference>
<dbReference type="InterPro" id="IPR039420">
    <property type="entry name" value="WalR-like"/>
</dbReference>
<evidence type="ECO:0000259" key="12">
    <source>
        <dbReference type="PROSITE" id="PS50110"/>
    </source>
</evidence>
<dbReference type="SMART" id="SM00862">
    <property type="entry name" value="Trans_reg_C"/>
    <property type="match status" value="1"/>
</dbReference>
<dbReference type="GO" id="GO:0005829">
    <property type="term" value="C:cytosol"/>
    <property type="evidence" value="ECO:0007669"/>
    <property type="project" value="TreeGrafter"/>
</dbReference>
<accession>A0A5B8LV51</accession>
<organism evidence="14 15">
    <name type="scientific">Devosia ginsengisoli</name>
    <dbReference type="NCBI Taxonomy" id="400770"/>
    <lineage>
        <taxon>Bacteria</taxon>
        <taxon>Pseudomonadati</taxon>
        <taxon>Pseudomonadota</taxon>
        <taxon>Alphaproteobacteria</taxon>
        <taxon>Hyphomicrobiales</taxon>
        <taxon>Devosiaceae</taxon>
        <taxon>Devosia</taxon>
    </lineage>
</organism>
<keyword evidence="15" id="KW-1185">Reference proteome</keyword>
<feature type="domain" description="Response regulatory" evidence="12">
    <location>
        <begin position="7"/>
        <end position="119"/>
    </location>
</feature>
<keyword evidence="6 11" id="KW-0238">DNA-binding</keyword>
<dbReference type="InterPro" id="IPR001789">
    <property type="entry name" value="Sig_transdc_resp-reg_receiver"/>
</dbReference>
<keyword evidence="2" id="KW-0963">Cytoplasm</keyword>
<protein>
    <recommendedName>
        <fullName evidence="9">Regulatory protein VirG</fullName>
    </recommendedName>
</protein>
<keyword evidence="4" id="KW-0902">Two-component regulatory system</keyword>
<dbReference type="Gene3D" id="1.10.10.10">
    <property type="entry name" value="Winged helix-like DNA-binding domain superfamily/Winged helix DNA-binding domain"/>
    <property type="match status" value="1"/>
</dbReference>
<keyword evidence="5" id="KW-0805">Transcription regulation</keyword>
<dbReference type="AlphaFoldDB" id="A0A5B8LV51"/>
<dbReference type="Pfam" id="PF00486">
    <property type="entry name" value="Trans_reg_C"/>
    <property type="match status" value="1"/>
</dbReference>
<dbReference type="GO" id="GO:0000156">
    <property type="term" value="F:phosphorelay response regulator activity"/>
    <property type="evidence" value="ECO:0007669"/>
    <property type="project" value="TreeGrafter"/>
</dbReference>
<proteinExistence type="predicted"/>
<dbReference type="SUPFAM" id="SSF46894">
    <property type="entry name" value="C-terminal effector domain of the bipartite response regulators"/>
    <property type="match status" value="1"/>
</dbReference>
<evidence type="ECO:0000256" key="2">
    <source>
        <dbReference type="ARBA" id="ARBA00022490"/>
    </source>
</evidence>
<evidence type="ECO:0000256" key="4">
    <source>
        <dbReference type="ARBA" id="ARBA00023012"/>
    </source>
</evidence>
<name>A0A5B8LV51_9HYPH</name>
<evidence type="ECO:0000256" key="1">
    <source>
        <dbReference type="ARBA" id="ARBA00004496"/>
    </source>
</evidence>
<dbReference type="InterPro" id="IPR001867">
    <property type="entry name" value="OmpR/PhoB-type_DNA-bd"/>
</dbReference>
<dbReference type="InterPro" id="IPR011006">
    <property type="entry name" value="CheY-like_superfamily"/>
</dbReference>
<dbReference type="OrthoDB" id="9802426at2"/>
<evidence type="ECO:0000256" key="8">
    <source>
        <dbReference type="ARBA" id="ARBA00023163"/>
    </source>
</evidence>
<dbReference type="RefSeq" id="WP_146290827.1">
    <property type="nucleotide sequence ID" value="NZ_CP042304.1"/>
</dbReference>
<reference evidence="14 15" key="1">
    <citation type="submission" date="2019-07" db="EMBL/GenBank/DDBJ databases">
        <title>Full genome sequence of Devosia sp. Gsoil 520.</title>
        <authorList>
            <person name="Im W.-T."/>
        </authorList>
    </citation>
    <scope>NUCLEOTIDE SEQUENCE [LARGE SCALE GENOMIC DNA]</scope>
    <source>
        <strain evidence="14 15">Gsoil 520</strain>
    </source>
</reference>
<dbReference type="SUPFAM" id="SSF52172">
    <property type="entry name" value="CheY-like"/>
    <property type="match status" value="1"/>
</dbReference>
<sequence length="240" mass="26655">MAEAQHHILVVDDDDQVRRMLRRCFEDEGYRVSEATDQAGVNAALAGDIDLITLDLNLGGTDGLTIARAVRQSRDLPIIMITGKGDMIDRIVGLEIGADDYIAKPFHLREVLARVRSVLRRAGPRSERAPAVSAGTRIGFDGFALDVDRRELSGPDGAEIRITSGEFDLLVLFARHPHRVLSRDQIMDLLKGHDWAPNDRSIDNQIARLRKLIEADSDQPRLLKTVRGTGYSFTPKNLTP</sequence>
<comment type="subcellular location">
    <subcellularLocation>
        <location evidence="1">Cytoplasm</location>
    </subcellularLocation>
</comment>
<evidence type="ECO:0000313" key="14">
    <source>
        <dbReference type="EMBL" id="QDZ12013.1"/>
    </source>
</evidence>
<evidence type="ECO:0000256" key="3">
    <source>
        <dbReference type="ARBA" id="ARBA00022553"/>
    </source>
</evidence>
<dbReference type="GO" id="GO:0000976">
    <property type="term" value="F:transcription cis-regulatory region binding"/>
    <property type="evidence" value="ECO:0007669"/>
    <property type="project" value="TreeGrafter"/>
</dbReference>
<dbReference type="Gene3D" id="3.40.50.2300">
    <property type="match status" value="1"/>
</dbReference>
<dbReference type="InterPro" id="IPR016032">
    <property type="entry name" value="Sig_transdc_resp-reg_C-effctor"/>
</dbReference>
<evidence type="ECO:0000256" key="6">
    <source>
        <dbReference type="ARBA" id="ARBA00023125"/>
    </source>
</evidence>
<dbReference type="Proteomes" id="UP000315364">
    <property type="component" value="Chromosome"/>
</dbReference>
<dbReference type="SMART" id="SM00448">
    <property type="entry name" value="REC"/>
    <property type="match status" value="1"/>
</dbReference>
<dbReference type="Pfam" id="PF00072">
    <property type="entry name" value="Response_reg"/>
    <property type="match status" value="1"/>
</dbReference>
<evidence type="ECO:0000256" key="10">
    <source>
        <dbReference type="PROSITE-ProRule" id="PRU00169"/>
    </source>
</evidence>
<feature type="DNA-binding region" description="OmpR/PhoB-type" evidence="11">
    <location>
        <begin position="133"/>
        <end position="235"/>
    </location>
</feature>
<dbReference type="InterPro" id="IPR036388">
    <property type="entry name" value="WH-like_DNA-bd_sf"/>
</dbReference>
<feature type="modified residue" description="4-aspartylphosphate" evidence="10">
    <location>
        <position position="55"/>
    </location>
</feature>
<gene>
    <name evidence="14" type="ORF">FPZ08_15440</name>
</gene>
<dbReference type="PROSITE" id="PS51755">
    <property type="entry name" value="OMPR_PHOB"/>
    <property type="match status" value="1"/>
</dbReference>
<keyword evidence="7" id="KW-0010">Activator</keyword>
<feature type="domain" description="OmpR/PhoB-type" evidence="13">
    <location>
        <begin position="133"/>
        <end position="235"/>
    </location>
</feature>
<keyword evidence="8" id="KW-0804">Transcription</keyword>
<evidence type="ECO:0000256" key="7">
    <source>
        <dbReference type="ARBA" id="ARBA00023159"/>
    </source>
</evidence>
<keyword evidence="3 10" id="KW-0597">Phosphoprotein</keyword>
<dbReference type="PANTHER" id="PTHR48111">
    <property type="entry name" value="REGULATOR OF RPOS"/>
    <property type="match status" value="1"/>
</dbReference>
<dbReference type="PROSITE" id="PS50110">
    <property type="entry name" value="RESPONSE_REGULATORY"/>
    <property type="match status" value="1"/>
</dbReference>
<dbReference type="Gene3D" id="6.10.250.690">
    <property type="match status" value="1"/>
</dbReference>
<evidence type="ECO:0000256" key="5">
    <source>
        <dbReference type="ARBA" id="ARBA00023015"/>
    </source>
</evidence>
<dbReference type="CDD" id="cd00383">
    <property type="entry name" value="trans_reg_C"/>
    <property type="match status" value="1"/>
</dbReference>
<dbReference type="GO" id="GO:0032993">
    <property type="term" value="C:protein-DNA complex"/>
    <property type="evidence" value="ECO:0007669"/>
    <property type="project" value="TreeGrafter"/>
</dbReference>
<evidence type="ECO:0000256" key="9">
    <source>
        <dbReference type="ARBA" id="ARBA00067337"/>
    </source>
</evidence>